<comment type="caution">
    <text evidence="1">The sequence shown here is derived from an EMBL/GenBank/DDBJ whole genome shotgun (WGS) entry which is preliminary data.</text>
</comment>
<reference evidence="1" key="1">
    <citation type="submission" date="2013-08" db="EMBL/GenBank/DDBJ databases">
        <authorList>
            <person name="Mendez C."/>
            <person name="Richter M."/>
            <person name="Ferrer M."/>
            <person name="Sanchez J."/>
        </authorList>
    </citation>
    <scope>NUCLEOTIDE SEQUENCE</scope>
</reference>
<feature type="non-terminal residue" evidence="1">
    <location>
        <position position="1"/>
    </location>
</feature>
<dbReference type="AlphaFoldDB" id="T1C881"/>
<accession>T1C881</accession>
<proteinExistence type="predicted"/>
<organism evidence="1">
    <name type="scientific">mine drainage metagenome</name>
    <dbReference type="NCBI Taxonomy" id="410659"/>
    <lineage>
        <taxon>unclassified sequences</taxon>
        <taxon>metagenomes</taxon>
        <taxon>ecological metagenomes</taxon>
    </lineage>
</organism>
<dbReference type="EMBL" id="AUZX01002283">
    <property type="protein sequence ID" value="EQD77138.1"/>
    <property type="molecule type" value="Genomic_DNA"/>
</dbReference>
<name>T1C881_9ZZZZ</name>
<reference evidence="1" key="2">
    <citation type="journal article" date="2014" name="ISME J.">
        <title>Microbial stratification in low pH oxic and suboxic macroscopic growths along an acid mine drainage.</title>
        <authorList>
            <person name="Mendez-Garcia C."/>
            <person name="Mesa V."/>
            <person name="Sprenger R.R."/>
            <person name="Richter M."/>
            <person name="Diez M.S."/>
            <person name="Solano J."/>
            <person name="Bargiela R."/>
            <person name="Golyshina O.V."/>
            <person name="Manteca A."/>
            <person name="Ramos J.L."/>
            <person name="Gallego J.R."/>
            <person name="Llorente I."/>
            <person name="Martins Dos Santos V.A."/>
            <person name="Jensen O.N."/>
            <person name="Pelaez A.I."/>
            <person name="Sanchez J."/>
            <person name="Ferrer M."/>
        </authorList>
    </citation>
    <scope>NUCLEOTIDE SEQUENCE</scope>
</reference>
<evidence type="ECO:0000313" key="1">
    <source>
        <dbReference type="EMBL" id="EQD77138.1"/>
    </source>
</evidence>
<gene>
    <name evidence="1" type="ORF">B1A_03104</name>
</gene>
<protein>
    <submittedName>
        <fullName evidence="1">Uncharacterized protein</fullName>
    </submittedName>
</protein>
<sequence>RRGDPAAIAVGQAGTGTYTFQQGQEVTISIKGVGWTQLDNTLGVDYDNSYIGYGCGFNSNGYMVVHLKATGAVGYHVIDLYPMLYSLSPSFASTPYGMVPVLSAGRDYPGLALGYQVPSIHFMIKVVK</sequence>